<keyword evidence="7 12" id="KW-0862">Zinc</keyword>
<dbReference type="PANTHER" id="PTHR11777">
    <property type="entry name" value="ALANYL-TRNA SYNTHETASE"/>
    <property type="match status" value="1"/>
</dbReference>
<dbReference type="GO" id="GO:0000049">
    <property type="term" value="F:tRNA binding"/>
    <property type="evidence" value="ECO:0007669"/>
    <property type="project" value="UniProtKB-KW"/>
</dbReference>
<keyword evidence="2 12" id="KW-0963">Cytoplasm</keyword>
<dbReference type="InterPro" id="IPR050058">
    <property type="entry name" value="Ala-tRNA_ligase"/>
</dbReference>
<feature type="binding site" evidence="12">
    <location>
        <position position="605"/>
    </location>
    <ligand>
        <name>Zn(2+)</name>
        <dbReference type="ChEBI" id="CHEBI:29105"/>
    </ligand>
</feature>
<dbReference type="GO" id="GO:0004813">
    <property type="term" value="F:alanine-tRNA ligase activity"/>
    <property type="evidence" value="ECO:0007669"/>
    <property type="project" value="UniProtKB-UniRule"/>
</dbReference>
<evidence type="ECO:0000256" key="5">
    <source>
        <dbReference type="ARBA" id="ARBA00022723"/>
    </source>
</evidence>
<keyword evidence="8 12" id="KW-0067">ATP-binding</keyword>
<dbReference type="InterPro" id="IPR012947">
    <property type="entry name" value="tRNA_SAD"/>
</dbReference>
<dbReference type="FunFam" id="3.30.930.10:FF:000056">
    <property type="entry name" value="Alanine--tRNA ligase"/>
    <property type="match status" value="1"/>
</dbReference>
<comment type="function">
    <text evidence="12">Catalyzes the attachment of alanine to tRNA(Ala) in a two-step reaction: alanine is first activated by ATP to form Ala-AMP and then transferred to the acceptor end of tRNA(Ala). Also edits incorrectly charged Ser-tRNA(Ala) and Gly-tRNA(Ala) via its editing domain.</text>
</comment>
<dbReference type="SMART" id="SM00863">
    <property type="entry name" value="tRNA_SAD"/>
    <property type="match status" value="1"/>
</dbReference>
<evidence type="ECO:0000256" key="9">
    <source>
        <dbReference type="ARBA" id="ARBA00022884"/>
    </source>
</evidence>
<keyword evidence="9 12" id="KW-0694">RNA-binding</keyword>
<dbReference type="InterPro" id="IPR045864">
    <property type="entry name" value="aa-tRNA-synth_II/BPL/LPL"/>
</dbReference>
<dbReference type="Pfam" id="PF01411">
    <property type="entry name" value="tRNA-synt_2c"/>
    <property type="match status" value="1"/>
</dbReference>
<feature type="domain" description="Alanyl-transfer RNA synthetases family profile" evidence="13">
    <location>
        <begin position="60"/>
        <end position="748"/>
    </location>
</feature>
<keyword evidence="15" id="KW-1185">Reference proteome</keyword>
<dbReference type="InterPro" id="IPR018164">
    <property type="entry name" value="Ala-tRNA-synth_IIc_N"/>
</dbReference>
<evidence type="ECO:0000313" key="15">
    <source>
        <dbReference type="Proteomes" id="UP000440125"/>
    </source>
</evidence>
<dbReference type="SUPFAM" id="SSF55186">
    <property type="entry name" value="ThrRS/AlaRS common domain"/>
    <property type="match status" value="1"/>
</dbReference>
<dbReference type="Gene3D" id="3.30.54.20">
    <property type="match status" value="1"/>
</dbReference>
<dbReference type="Gene3D" id="2.40.30.130">
    <property type="match status" value="1"/>
</dbReference>
<dbReference type="InterPro" id="IPR018165">
    <property type="entry name" value="Ala-tRNA-synth_IIc_core"/>
</dbReference>
<name>A0A6A9QD03_ACIIN</name>
<feature type="binding site" evidence="12">
    <location>
        <position position="705"/>
    </location>
    <ligand>
        <name>Zn(2+)</name>
        <dbReference type="ChEBI" id="CHEBI:29105"/>
    </ligand>
</feature>
<comment type="similarity">
    <text evidence="1 12">Belongs to the class-II aminoacyl-tRNA synthetase family.</text>
</comment>
<evidence type="ECO:0000256" key="8">
    <source>
        <dbReference type="ARBA" id="ARBA00022840"/>
    </source>
</evidence>
<dbReference type="GO" id="GO:0006419">
    <property type="term" value="P:alanyl-tRNA aminoacylation"/>
    <property type="evidence" value="ECO:0007669"/>
    <property type="project" value="UniProtKB-UniRule"/>
</dbReference>
<dbReference type="EMBL" id="WFIY01000004">
    <property type="protein sequence ID" value="MUM63984.1"/>
    <property type="molecule type" value="Genomic_DNA"/>
</dbReference>
<dbReference type="FunFam" id="3.30.54.20:FF:000004">
    <property type="entry name" value="Alanine--tRNA ligase"/>
    <property type="match status" value="1"/>
</dbReference>
<dbReference type="InterPro" id="IPR018162">
    <property type="entry name" value="Ala-tRNA-ligase_IIc_anticod-bd"/>
</dbReference>
<evidence type="ECO:0000256" key="3">
    <source>
        <dbReference type="ARBA" id="ARBA00022555"/>
    </source>
</evidence>
<keyword evidence="5 12" id="KW-0479">Metal-binding</keyword>
<dbReference type="AlphaFoldDB" id="A0A6A9QD03"/>
<comment type="catalytic activity">
    <reaction evidence="12">
        <text>tRNA(Ala) + L-alanine + ATP = L-alanyl-tRNA(Ala) + AMP + diphosphate</text>
        <dbReference type="Rhea" id="RHEA:12540"/>
        <dbReference type="Rhea" id="RHEA-COMP:9657"/>
        <dbReference type="Rhea" id="RHEA-COMP:9923"/>
        <dbReference type="ChEBI" id="CHEBI:30616"/>
        <dbReference type="ChEBI" id="CHEBI:33019"/>
        <dbReference type="ChEBI" id="CHEBI:57972"/>
        <dbReference type="ChEBI" id="CHEBI:78442"/>
        <dbReference type="ChEBI" id="CHEBI:78497"/>
        <dbReference type="ChEBI" id="CHEBI:456215"/>
        <dbReference type="EC" id="6.1.1.7"/>
    </reaction>
</comment>
<evidence type="ECO:0000256" key="10">
    <source>
        <dbReference type="ARBA" id="ARBA00022917"/>
    </source>
</evidence>
<keyword evidence="11 12" id="KW-0030">Aminoacyl-tRNA synthetase</keyword>
<keyword evidence="6 12" id="KW-0547">Nucleotide-binding</keyword>
<evidence type="ECO:0000256" key="11">
    <source>
        <dbReference type="ARBA" id="ARBA00023146"/>
    </source>
</evidence>
<comment type="caution">
    <text evidence="14">The sequence shown here is derived from an EMBL/GenBank/DDBJ whole genome shotgun (WGS) entry which is preliminary data.</text>
</comment>
<dbReference type="GO" id="GO:0002161">
    <property type="term" value="F:aminoacyl-tRNA deacylase activity"/>
    <property type="evidence" value="ECO:0007669"/>
    <property type="project" value="TreeGrafter"/>
</dbReference>
<comment type="cofactor">
    <cofactor evidence="12">
        <name>Zn(2+)</name>
        <dbReference type="ChEBI" id="CHEBI:29105"/>
    </cofactor>
    <text evidence="12">Binds 1 zinc ion per subunit.</text>
</comment>
<protein>
    <recommendedName>
        <fullName evidence="12">Alanine--tRNA ligase</fullName>
        <ecNumber evidence="12">6.1.1.7</ecNumber>
    </recommendedName>
    <alternativeName>
        <fullName evidence="12">Alanyl-tRNA synthetase</fullName>
        <shortName evidence="12">AlaRS</shortName>
    </alternativeName>
</protein>
<gene>
    <name evidence="12" type="primary">alaS</name>
    <name evidence="14" type="ORF">D1867_01700</name>
</gene>
<evidence type="ECO:0000256" key="2">
    <source>
        <dbReference type="ARBA" id="ARBA00022490"/>
    </source>
</evidence>
<dbReference type="InterPro" id="IPR002318">
    <property type="entry name" value="Ala-tRNA-lgiase_IIc"/>
</dbReference>
<dbReference type="SUPFAM" id="SSF55681">
    <property type="entry name" value="Class II aaRS and biotin synthetases"/>
    <property type="match status" value="1"/>
</dbReference>
<dbReference type="Gene3D" id="3.30.930.10">
    <property type="entry name" value="Bira Bifunctional Protein, Domain 2"/>
    <property type="match status" value="1"/>
</dbReference>
<dbReference type="RefSeq" id="WP_155862537.1">
    <property type="nucleotide sequence ID" value="NZ_WFIY01000004.1"/>
</dbReference>
<dbReference type="GO" id="GO:0005524">
    <property type="term" value="F:ATP binding"/>
    <property type="evidence" value="ECO:0007669"/>
    <property type="project" value="UniProtKB-UniRule"/>
</dbReference>
<feature type="binding site" evidence="12">
    <location>
        <position position="709"/>
    </location>
    <ligand>
        <name>Zn(2+)</name>
        <dbReference type="ChEBI" id="CHEBI:29105"/>
    </ligand>
</feature>
<organism evidence="14 15">
    <name type="scientific">Acidianus infernus</name>
    <dbReference type="NCBI Taxonomy" id="12915"/>
    <lineage>
        <taxon>Archaea</taxon>
        <taxon>Thermoproteota</taxon>
        <taxon>Thermoprotei</taxon>
        <taxon>Sulfolobales</taxon>
        <taxon>Sulfolobaceae</taxon>
        <taxon>Acidianus</taxon>
    </lineage>
</organism>
<dbReference type="PANTHER" id="PTHR11777:SF9">
    <property type="entry name" value="ALANINE--TRNA LIGASE, CYTOPLASMIC"/>
    <property type="match status" value="1"/>
</dbReference>
<sequence length="902" mass="102867">MKVDENEYRLKFFLENHYVRKQCVSCKTPFWTTDGNRDNCADIPCTDYTFLDSNIGKLNLSVSEARKKFLEFFHKHGHTIIPPKPVLARWRDDLYLTIASIVDFQPHVTSGMVQPPANPLVVSQPCIRLEDVDNVGITFGRHLTTFEMGGHHAFNYPDKFVYWKDETVGLAKEFFTEELKIPEELLTFKESWWEGGGNAGPSFEVTVGGLELATLVFMQYQVINGEYVPLKLKIVDTGYGIERIAWFTQKTPTAFHAIYGNLVYTFFKKLDQPYVDEEMLKTAARFAGRIDPDNPLTITHHREMVAKALGLKKEEVEKELTRAARVFQVLDHTKTIALMLADGLVPSNSGEGYLGRLLIRRSLRVMKILGSDVRLKDLVLEQINFWKEDFPQFLKNKDYILDVVEYEQEKYEETLQKVPSVASTLAKKGSITTEDLIKTYDTNGIPPDLIAEELKKKGIEISVPFNFYALVAKRHQSAPIKGEKEKAKLTPDVIEFAKKFEPTNKLYYKDQYMRSFNGKVLGVYKNFLILDKTTFYPEGGGQLGDSGIIKTKSGEEYHVIDTQKVSDVVVHVLDKEAKLNVGEEVYGEIDWQRRYRLMRHHTATHVILAAAKKLLGEHVWQAGAEKTPEKARLDITHYKMLTPEEIKKLEDMANYVINDRRPVTAIEMDRMKAEMTFGVSIYEGGVVNKPTIRLLEIKDWDVESCGGTHVSNTSEIGAIKIINVEKIQDGVIRLEYVAGDMVSNYARSIEDRINKISEDLETSPEQVEIRLKRTLEEMKEIKETLSMYRNWYSSYVESKVIEEKVNGINLKILPEIIDEDIVKDLLRKLTSQGSKTIAVFIGKKTVDIASSKDLKLDELASFLRNKGGKGGGKGTYVSMMLEGKSREEIINDIKEGIERSIH</sequence>
<dbReference type="NCBIfam" id="TIGR03683">
    <property type="entry name" value="A-tRNA_syn_arch"/>
    <property type="match status" value="1"/>
</dbReference>
<comment type="domain">
    <text evidence="12">Consists of three domains; the N-terminal catalytic domain, the editing domain and the C-terminal C-Ala domain. The editing domain removes incorrectly charged amino acids, while the C-Ala domain, along with tRNA(Ala), serves as a bridge to cooperatively bring together the editing and aminoacylation centers thus stimulating deacylation of misacylated tRNAs.</text>
</comment>
<dbReference type="InterPro" id="IPR022429">
    <property type="entry name" value="Ala-tRNA_lgiase_arc"/>
</dbReference>
<dbReference type="EC" id="6.1.1.7" evidence="12"/>
<dbReference type="FunFam" id="3.30.980.10:FF:000004">
    <property type="entry name" value="Alanine--tRNA ligase, cytoplasmic"/>
    <property type="match status" value="1"/>
</dbReference>
<reference evidence="14 15" key="1">
    <citation type="submission" date="2019-10" db="EMBL/GenBank/DDBJ databases">
        <title>Genome Sequences from Six Type Strain Members of the Archaeal Family Sulfolobaceae: Acidianus ambivalens, Acidianus infernus, Metallosphaera prunae, Stygiolobus azoricus, Sulfolobus metallicus, and Sulfurisphaera ohwakuensis.</title>
        <authorList>
            <person name="Counts J.A."/>
            <person name="Kelly R.M."/>
        </authorList>
    </citation>
    <scope>NUCLEOTIDE SEQUENCE [LARGE SCALE GENOMIC DNA]</scope>
    <source>
        <strain evidence="14 15">DSM 3191</strain>
    </source>
</reference>
<keyword evidence="4 12" id="KW-0436">Ligase</keyword>
<evidence type="ECO:0000256" key="7">
    <source>
        <dbReference type="ARBA" id="ARBA00022833"/>
    </source>
</evidence>
<dbReference type="HAMAP" id="MF_00036_A">
    <property type="entry name" value="Ala_tRNA_synth_A"/>
    <property type="match status" value="1"/>
</dbReference>
<dbReference type="Gene3D" id="3.30.980.10">
    <property type="entry name" value="Threonyl-trna Synthetase, Chain A, domain 2"/>
    <property type="match status" value="1"/>
</dbReference>
<dbReference type="Pfam" id="PF07973">
    <property type="entry name" value="tRNA_SAD"/>
    <property type="match status" value="1"/>
</dbReference>
<dbReference type="Proteomes" id="UP000440125">
    <property type="component" value="Unassembled WGS sequence"/>
</dbReference>
<evidence type="ECO:0000256" key="12">
    <source>
        <dbReference type="HAMAP-Rule" id="MF_00036"/>
    </source>
</evidence>
<proteinExistence type="inferred from homology"/>
<evidence type="ECO:0000313" key="14">
    <source>
        <dbReference type="EMBL" id="MUM63984.1"/>
    </source>
</evidence>
<dbReference type="OrthoDB" id="7506at2157"/>
<dbReference type="GO" id="GO:0005737">
    <property type="term" value="C:cytoplasm"/>
    <property type="evidence" value="ECO:0007669"/>
    <property type="project" value="UniProtKB-SubCell"/>
</dbReference>
<dbReference type="SUPFAM" id="SSF50447">
    <property type="entry name" value="Translation proteins"/>
    <property type="match status" value="1"/>
</dbReference>
<dbReference type="NCBIfam" id="TIGR00344">
    <property type="entry name" value="alaS"/>
    <property type="match status" value="1"/>
</dbReference>
<evidence type="ECO:0000256" key="6">
    <source>
        <dbReference type="ARBA" id="ARBA00022741"/>
    </source>
</evidence>
<evidence type="ECO:0000256" key="1">
    <source>
        <dbReference type="ARBA" id="ARBA00008226"/>
    </source>
</evidence>
<feature type="binding site" evidence="12">
    <location>
        <position position="601"/>
    </location>
    <ligand>
        <name>Zn(2+)</name>
        <dbReference type="ChEBI" id="CHEBI:29105"/>
    </ligand>
</feature>
<comment type="subcellular location">
    <subcellularLocation>
        <location evidence="12">Cytoplasm</location>
    </subcellularLocation>
</comment>
<dbReference type="GO" id="GO:0008270">
    <property type="term" value="F:zinc ion binding"/>
    <property type="evidence" value="ECO:0007669"/>
    <property type="project" value="UniProtKB-UniRule"/>
</dbReference>
<accession>A0A6A9QD03</accession>
<keyword evidence="10 12" id="KW-0648">Protein biosynthesis</keyword>
<keyword evidence="3 12" id="KW-0820">tRNA-binding</keyword>
<evidence type="ECO:0000256" key="4">
    <source>
        <dbReference type="ARBA" id="ARBA00022598"/>
    </source>
</evidence>
<dbReference type="SUPFAM" id="SSF101353">
    <property type="entry name" value="Putative anticodon-binding domain of alanyl-tRNA synthetase (AlaRS)"/>
    <property type="match status" value="1"/>
</dbReference>
<dbReference type="InterPro" id="IPR018163">
    <property type="entry name" value="Thr/Ala-tRNA-synth_IIc_edit"/>
</dbReference>
<evidence type="ECO:0000259" key="13">
    <source>
        <dbReference type="PROSITE" id="PS50860"/>
    </source>
</evidence>
<dbReference type="InterPro" id="IPR009000">
    <property type="entry name" value="Transl_B-barrel_sf"/>
</dbReference>
<dbReference type="CDD" id="cd00673">
    <property type="entry name" value="AlaRS_core"/>
    <property type="match status" value="1"/>
</dbReference>
<dbReference type="PRINTS" id="PR00980">
    <property type="entry name" value="TRNASYNTHALA"/>
</dbReference>
<dbReference type="PROSITE" id="PS50860">
    <property type="entry name" value="AA_TRNA_LIGASE_II_ALA"/>
    <property type="match status" value="1"/>
</dbReference>